<gene>
    <name evidence="2" type="ORF">Acr_22g0008780</name>
</gene>
<evidence type="ECO:0000313" key="2">
    <source>
        <dbReference type="EMBL" id="GFZ11480.1"/>
    </source>
</evidence>
<dbReference type="Pfam" id="PF00378">
    <property type="entry name" value="ECH_1"/>
    <property type="match status" value="1"/>
</dbReference>
<dbReference type="InterPro" id="IPR029045">
    <property type="entry name" value="ClpP/crotonase-like_dom_sf"/>
</dbReference>
<dbReference type="InterPro" id="IPR001753">
    <property type="entry name" value="Enoyl-CoA_hydra/iso"/>
</dbReference>
<dbReference type="AlphaFoldDB" id="A0A7J0GL14"/>
<accession>A0A7J0GL14</accession>
<protein>
    <submittedName>
        <fullName evidence="2">Enoyl-CoA hydratase/isomerase A</fullName>
    </submittedName>
</protein>
<dbReference type="Gene3D" id="3.90.226.10">
    <property type="entry name" value="2-enoyl-CoA Hydratase, Chain A, domain 1"/>
    <property type="match status" value="1"/>
</dbReference>
<dbReference type="Proteomes" id="UP000585474">
    <property type="component" value="Unassembled WGS sequence"/>
</dbReference>
<dbReference type="GO" id="GO:0016853">
    <property type="term" value="F:isomerase activity"/>
    <property type="evidence" value="ECO:0007669"/>
    <property type="project" value="UniProtKB-KW"/>
</dbReference>
<sequence>MASRAMRKQREASVHLSLIHPQTKYGIRFGIFPSWGLSQKLSRIIGPNRAREVSLAATPLTAEQGEKWGLVNHLVEGNELLKKAREVAVAILKNNQDLVLRYKSVINDGLKLDLGHALALEKERAHEYYDGMTKEQFKKMQEFIAGRNAKRPPSKL</sequence>
<dbReference type="PANTHER" id="PTHR43802:SF1">
    <property type="entry name" value="IP11341P-RELATED"/>
    <property type="match status" value="1"/>
</dbReference>
<reference evidence="2 3" key="1">
    <citation type="submission" date="2019-07" db="EMBL/GenBank/DDBJ databases">
        <title>De Novo Assembly of kiwifruit Actinidia rufa.</title>
        <authorList>
            <person name="Sugita-Konishi S."/>
            <person name="Sato K."/>
            <person name="Mori E."/>
            <person name="Abe Y."/>
            <person name="Kisaki G."/>
            <person name="Hamano K."/>
            <person name="Suezawa K."/>
            <person name="Otani M."/>
            <person name="Fukuda T."/>
            <person name="Manabe T."/>
            <person name="Gomi K."/>
            <person name="Tabuchi M."/>
            <person name="Akimitsu K."/>
            <person name="Kataoka I."/>
        </authorList>
    </citation>
    <scope>NUCLEOTIDE SEQUENCE [LARGE SCALE GENOMIC DNA]</scope>
    <source>
        <strain evidence="3">cv. Fuchu</strain>
    </source>
</reference>
<dbReference type="CDD" id="cd06558">
    <property type="entry name" value="crotonase-like"/>
    <property type="match status" value="1"/>
</dbReference>
<comment type="similarity">
    <text evidence="1">Belongs to the enoyl-CoA hydratase/isomerase family.</text>
</comment>
<name>A0A7J0GL14_9ERIC</name>
<keyword evidence="2" id="KW-0413">Isomerase</keyword>
<evidence type="ECO:0000256" key="1">
    <source>
        <dbReference type="ARBA" id="ARBA00005254"/>
    </source>
</evidence>
<evidence type="ECO:0000313" key="3">
    <source>
        <dbReference type="Proteomes" id="UP000585474"/>
    </source>
</evidence>
<dbReference type="SUPFAM" id="SSF52096">
    <property type="entry name" value="ClpP/crotonase"/>
    <property type="match status" value="1"/>
</dbReference>
<dbReference type="GO" id="GO:0005777">
    <property type="term" value="C:peroxisome"/>
    <property type="evidence" value="ECO:0007669"/>
    <property type="project" value="TreeGrafter"/>
</dbReference>
<dbReference type="EMBL" id="BJWL01000022">
    <property type="protein sequence ID" value="GFZ11480.1"/>
    <property type="molecule type" value="Genomic_DNA"/>
</dbReference>
<dbReference type="PANTHER" id="PTHR43802">
    <property type="entry name" value="ENOYL-COA HYDRATASE"/>
    <property type="match status" value="1"/>
</dbReference>
<comment type="caution">
    <text evidence="2">The sequence shown here is derived from an EMBL/GenBank/DDBJ whole genome shotgun (WGS) entry which is preliminary data.</text>
</comment>
<dbReference type="OrthoDB" id="2018133at2759"/>
<keyword evidence="3" id="KW-1185">Reference proteome</keyword>
<organism evidence="2 3">
    <name type="scientific">Actinidia rufa</name>
    <dbReference type="NCBI Taxonomy" id="165716"/>
    <lineage>
        <taxon>Eukaryota</taxon>
        <taxon>Viridiplantae</taxon>
        <taxon>Streptophyta</taxon>
        <taxon>Embryophyta</taxon>
        <taxon>Tracheophyta</taxon>
        <taxon>Spermatophyta</taxon>
        <taxon>Magnoliopsida</taxon>
        <taxon>eudicotyledons</taxon>
        <taxon>Gunneridae</taxon>
        <taxon>Pentapetalae</taxon>
        <taxon>asterids</taxon>
        <taxon>Ericales</taxon>
        <taxon>Actinidiaceae</taxon>
        <taxon>Actinidia</taxon>
    </lineage>
</organism>
<proteinExistence type="inferred from homology"/>